<evidence type="ECO:0000313" key="1">
    <source>
        <dbReference type="EMBL" id="KAK9166680.1"/>
    </source>
</evidence>
<keyword evidence="2" id="KW-1185">Reference proteome</keyword>
<gene>
    <name evidence="1" type="ORF">Scep_001871</name>
</gene>
<proteinExistence type="predicted"/>
<accession>A0AAP0LBL9</accession>
<dbReference type="EMBL" id="JBBNAG010000001">
    <property type="protein sequence ID" value="KAK9166680.1"/>
    <property type="molecule type" value="Genomic_DNA"/>
</dbReference>
<name>A0AAP0LBL9_9MAGN</name>
<comment type="caution">
    <text evidence="1">The sequence shown here is derived from an EMBL/GenBank/DDBJ whole genome shotgun (WGS) entry which is preliminary data.</text>
</comment>
<reference evidence="1 2" key="1">
    <citation type="submission" date="2024-01" db="EMBL/GenBank/DDBJ databases">
        <title>Genome assemblies of Stephania.</title>
        <authorList>
            <person name="Yang L."/>
        </authorList>
    </citation>
    <scope>NUCLEOTIDE SEQUENCE [LARGE SCALE GENOMIC DNA]</scope>
    <source>
        <strain evidence="1">JXDWG</strain>
        <tissue evidence="1">Leaf</tissue>
    </source>
</reference>
<dbReference type="Proteomes" id="UP001419268">
    <property type="component" value="Unassembled WGS sequence"/>
</dbReference>
<organism evidence="1 2">
    <name type="scientific">Stephania cephalantha</name>
    <dbReference type="NCBI Taxonomy" id="152367"/>
    <lineage>
        <taxon>Eukaryota</taxon>
        <taxon>Viridiplantae</taxon>
        <taxon>Streptophyta</taxon>
        <taxon>Embryophyta</taxon>
        <taxon>Tracheophyta</taxon>
        <taxon>Spermatophyta</taxon>
        <taxon>Magnoliopsida</taxon>
        <taxon>Ranunculales</taxon>
        <taxon>Menispermaceae</taxon>
        <taxon>Menispermoideae</taxon>
        <taxon>Cissampelideae</taxon>
        <taxon>Stephania</taxon>
    </lineage>
</organism>
<dbReference type="AlphaFoldDB" id="A0AAP0LBL9"/>
<sequence>MNIFVTEIINLIMNDWILLEVRPWGHKWRTLRVKTAIEAIGLCSRYHQFVSSSLSTLTSAPHWLYWVIRVLAGSYVDFDGTSTPRPINCIVHILYR</sequence>
<protein>
    <submittedName>
        <fullName evidence="1">Uncharacterized protein</fullName>
    </submittedName>
</protein>
<evidence type="ECO:0000313" key="2">
    <source>
        <dbReference type="Proteomes" id="UP001419268"/>
    </source>
</evidence>